<reference evidence="7 8" key="1">
    <citation type="submission" date="2020-12" db="EMBL/GenBank/DDBJ databases">
        <title>Metabolic potential, ecology and presence of endohyphal bacteria is reflected in genomic diversity of Mucoromycotina.</title>
        <authorList>
            <person name="Muszewska A."/>
            <person name="Okrasinska A."/>
            <person name="Steczkiewicz K."/>
            <person name="Drgas O."/>
            <person name="Orlowska M."/>
            <person name="Perlinska-Lenart U."/>
            <person name="Aleksandrzak-Piekarczyk T."/>
            <person name="Szatraj K."/>
            <person name="Zielenkiewicz U."/>
            <person name="Pilsyk S."/>
            <person name="Malc E."/>
            <person name="Mieczkowski P."/>
            <person name="Kruszewska J.S."/>
            <person name="Biernat P."/>
            <person name="Pawlowska J."/>
        </authorList>
    </citation>
    <scope>NUCLEOTIDE SEQUENCE [LARGE SCALE GENOMIC DNA]</scope>
    <source>
        <strain evidence="7 8">CBS 142.35</strain>
    </source>
</reference>
<evidence type="ECO:0000313" key="8">
    <source>
        <dbReference type="Proteomes" id="UP000646827"/>
    </source>
</evidence>
<dbReference type="InterPro" id="IPR007219">
    <property type="entry name" value="XnlR_reg_dom"/>
</dbReference>
<keyword evidence="8" id="KW-1185">Reference proteome</keyword>
<dbReference type="OrthoDB" id="2399539at2759"/>
<evidence type="ECO:0000256" key="2">
    <source>
        <dbReference type="ARBA" id="ARBA00022723"/>
    </source>
</evidence>
<comment type="subcellular location">
    <subcellularLocation>
        <location evidence="1">Nucleus</location>
    </subcellularLocation>
</comment>
<dbReference type="PANTHER" id="PTHR46910:SF3">
    <property type="entry name" value="HALOTOLERANCE PROTEIN 9-RELATED"/>
    <property type="match status" value="1"/>
</dbReference>
<dbReference type="GO" id="GO:0000981">
    <property type="term" value="F:DNA-binding transcription factor activity, RNA polymerase II-specific"/>
    <property type="evidence" value="ECO:0007669"/>
    <property type="project" value="InterPro"/>
</dbReference>
<protein>
    <recommendedName>
        <fullName evidence="6">Zn(2)-C6 fungal-type domain-containing protein</fullName>
    </recommendedName>
</protein>
<keyword evidence="2" id="KW-0479">Metal-binding</keyword>
<dbReference type="SMART" id="SM00906">
    <property type="entry name" value="Fungal_trans"/>
    <property type="match status" value="1"/>
</dbReference>
<proteinExistence type="predicted"/>
<dbReference type="GO" id="GO:0008270">
    <property type="term" value="F:zinc ion binding"/>
    <property type="evidence" value="ECO:0007669"/>
    <property type="project" value="InterPro"/>
</dbReference>
<dbReference type="EMBL" id="JAEPRB010000123">
    <property type="protein sequence ID" value="KAG2220975.1"/>
    <property type="molecule type" value="Genomic_DNA"/>
</dbReference>
<evidence type="ECO:0000256" key="3">
    <source>
        <dbReference type="ARBA" id="ARBA00023125"/>
    </source>
</evidence>
<evidence type="ECO:0000259" key="6">
    <source>
        <dbReference type="PROSITE" id="PS50048"/>
    </source>
</evidence>
<name>A0A8H7S1K5_9FUNG</name>
<dbReference type="GO" id="GO:0003677">
    <property type="term" value="F:DNA binding"/>
    <property type="evidence" value="ECO:0007669"/>
    <property type="project" value="UniProtKB-KW"/>
</dbReference>
<dbReference type="InterPro" id="IPR036864">
    <property type="entry name" value="Zn2-C6_fun-type_DNA-bd_sf"/>
</dbReference>
<dbReference type="GO" id="GO:0006351">
    <property type="term" value="P:DNA-templated transcription"/>
    <property type="evidence" value="ECO:0007669"/>
    <property type="project" value="InterPro"/>
</dbReference>
<dbReference type="SUPFAM" id="SSF57701">
    <property type="entry name" value="Zn2/Cys6 DNA-binding domain"/>
    <property type="match status" value="1"/>
</dbReference>
<sequence length="654" mass="75945">MNNNNKKSSLQQLHWTPQHHVTKFKVDRDFIAKKIMKTTTTITQEDLKNKRSCDYCRQRKVKCEFVLHNQCSHCRKIGIQCQFQVKPKKTGPPKKHYVESLEKQVQELKQLLKDKNEQLLTFTKSNHSSKESQQEKERQDTIDSSSSSSSMKNSFQINTLLQPKNQYTTTEHQYTTKELIKEIPGLTLELTERLIIEFFEFIHPNSPIFDRHSFLLQYYFEYPKPLDKQLFYAVCAVGCQYLPRYDQKSLRIIGRYLREKAMLIMNKAYKQPCMTTVQTLLLVSILTPHSDSEECTSSNWLILGAAIRMAQDLGIQADLHEDDVSPSEIQTRRRLAHALYVFDKISAASTGKLFVVKSEEFHVELPLPYEVGPTEKEKDQFQLFLHKHPDPILPKLLQKTEKIIQEKQPIFSGSFEAIRLANMIEYVLKLLYIPHKTTSSLSNSIPSTRPLDDKDLDMKLMTWQLNPKAWYTAKDGLAYIRILYDSLLLLRYQPLILANPRMIKNQNEILNICTNAAIRLIHRFEIKEGWGLPILRDCMITQAAAIFLQNCNNENDIIRLQARKNLERCAKLYKRDDIVNRTKNAIVLNEIVGQLSSSLENDIKNTTTVQQQLVFTCENQFIDSYNEVLQVKELYPVHYSSPSSPSSSTTEINL</sequence>
<feature type="region of interest" description="Disordered" evidence="5">
    <location>
        <begin position="122"/>
        <end position="151"/>
    </location>
</feature>
<dbReference type="InterPro" id="IPR001138">
    <property type="entry name" value="Zn2Cys6_DnaBD"/>
</dbReference>
<evidence type="ECO:0000313" key="7">
    <source>
        <dbReference type="EMBL" id="KAG2220975.1"/>
    </source>
</evidence>
<dbReference type="Pfam" id="PF00172">
    <property type="entry name" value="Zn_clus"/>
    <property type="match status" value="1"/>
</dbReference>
<accession>A0A8H7S1K5</accession>
<organism evidence="7 8">
    <name type="scientific">Circinella minor</name>
    <dbReference type="NCBI Taxonomy" id="1195481"/>
    <lineage>
        <taxon>Eukaryota</taxon>
        <taxon>Fungi</taxon>
        <taxon>Fungi incertae sedis</taxon>
        <taxon>Mucoromycota</taxon>
        <taxon>Mucoromycotina</taxon>
        <taxon>Mucoromycetes</taxon>
        <taxon>Mucorales</taxon>
        <taxon>Lichtheimiaceae</taxon>
        <taxon>Circinella</taxon>
    </lineage>
</organism>
<dbReference type="PROSITE" id="PS00463">
    <property type="entry name" value="ZN2_CY6_FUNGAL_1"/>
    <property type="match status" value="1"/>
</dbReference>
<dbReference type="SMART" id="SM00066">
    <property type="entry name" value="GAL4"/>
    <property type="match status" value="1"/>
</dbReference>
<dbReference type="PROSITE" id="PS50048">
    <property type="entry name" value="ZN2_CY6_FUNGAL_2"/>
    <property type="match status" value="1"/>
</dbReference>
<keyword evidence="4" id="KW-0539">Nucleus</keyword>
<dbReference type="CDD" id="cd12148">
    <property type="entry name" value="fungal_TF_MHR"/>
    <property type="match status" value="1"/>
</dbReference>
<dbReference type="Gene3D" id="4.10.240.10">
    <property type="entry name" value="Zn(2)-C6 fungal-type DNA-binding domain"/>
    <property type="match status" value="1"/>
</dbReference>
<feature type="domain" description="Zn(2)-C6 fungal-type" evidence="6">
    <location>
        <begin position="52"/>
        <end position="83"/>
    </location>
</feature>
<feature type="compositionally biased region" description="Basic and acidic residues" evidence="5">
    <location>
        <begin position="128"/>
        <end position="141"/>
    </location>
</feature>
<gene>
    <name evidence="7" type="ORF">INT45_006508</name>
</gene>
<dbReference type="PANTHER" id="PTHR46910">
    <property type="entry name" value="TRANSCRIPTION FACTOR PDR1"/>
    <property type="match status" value="1"/>
</dbReference>
<comment type="caution">
    <text evidence="7">The sequence shown here is derived from an EMBL/GenBank/DDBJ whole genome shotgun (WGS) entry which is preliminary data.</text>
</comment>
<dbReference type="Pfam" id="PF04082">
    <property type="entry name" value="Fungal_trans"/>
    <property type="match status" value="1"/>
</dbReference>
<dbReference type="GO" id="GO:0005634">
    <property type="term" value="C:nucleus"/>
    <property type="evidence" value="ECO:0007669"/>
    <property type="project" value="UniProtKB-SubCell"/>
</dbReference>
<evidence type="ECO:0000256" key="4">
    <source>
        <dbReference type="ARBA" id="ARBA00023242"/>
    </source>
</evidence>
<dbReference type="CDD" id="cd00067">
    <property type="entry name" value="GAL4"/>
    <property type="match status" value="1"/>
</dbReference>
<dbReference type="AlphaFoldDB" id="A0A8H7S1K5"/>
<dbReference type="Proteomes" id="UP000646827">
    <property type="component" value="Unassembled WGS sequence"/>
</dbReference>
<evidence type="ECO:0000256" key="5">
    <source>
        <dbReference type="SAM" id="MobiDB-lite"/>
    </source>
</evidence>
<dbReference type="InterPro" id="IPR050987">
    <property type="entry name" value="AtrR-like"/>
</dbReference>
<keyword evidence="3" id="KW-0238">DNA-binding</keyword>
<evidence type="ECO:0000256" key="1">
    <source>
        <dbReference type="ARBA" id="ARBA00004123"/>
    </source>
</evidence>